<organism evidence="2 3">
    <name type="scientific">Cavenderia fasciculata</name>
    <name type="common">Slime mold</name>
    <name type="synonym">Dictyostelium fasciculatum</name>
    <dbReference type="NCBI Taxonomy" id="261658"/>
    <lineage>
        <taxon>Eukaryota</taxon>
        <taxon>Amoebozoa</taxon>
        <taxon>Evosea</taxon>
        <taxon>Eumycetozoa</taxon>
        <taxon>Dictyostelia</taxon>
        <taxon>Acytosteliales</taxon>
        <taxon>Cavenderiaceae</taxon>
        <taxon>Cavenderia</taxon>
    </lineage>
</organism>
<gene>
    <name evidence="2" type="ORF">DFA_04406</name>
</gene>
<name>F4PPH5_CACFS</name>
<sequence>MKDQRVWVITFGIIAMMSMLIGGTVSQSLPTNLFVNFIPNQVNETCEGDVGVGVGYSFAINQCIQLQGRSYYFVVDALRAGWKVYNSTECKGKFDVESFKNGSCVFAEFAWTPSWTTMYISESEVTSPSVPLDTIIYSQYSEKDCKDLQFYYYFVTGYQFATPYFNSTFSCDSQTPMDYICMEGCKGTAKHCCVSKELPTTCESDTNSIYSCNTIN</sequence>
<dbReference type="Pfam" id="PF11912">
    <property type="entry name" value="CfaA_B_C"/>
    <property type="match status" value="1"/>
</dbReference>
<accession>F4PPH5</accession>
<dbReference type="AlphaFoldDB" id="F4PPH5"/>
<dbReference type="EMBL" id="GL883009">
    <property type="protein sequence ID" value="EGG22288.1"/>
    <property type="molecule type" value="Genomic_DNA"/>
</dbReference>
<feature type="transmembrane region" description="Helical" evidence="1">
    <location>
        <begin position="6"/>
        <end position="25"/>
    </location>
</feature>
<keyword evidence="1" id="KW-0812">Transmembrane</keyword>
<evidence type="ECO:0000313" key="3">
    <source>
        <dbReference type="Proteomes" id="UP000007797"/>
    </source>
</evidence>
<reference evidence="3" key="1">
    <citation type="journal article" date="2011" name="Genome Res.">
        <title>Phylogeny-wide analysis of social amoeba genomes highlights ancient origins for complex intercellular communication.</title>
        <authorList>
            <person name="Heidel A.J."/>
            <person name="Lawal H.M."/>
            <person name="Felder M."/>
            <person name="Schilde C."/>
            <person name="Helps N.R."/>
            <person name="Tunggal B."/>
            <person name="Rivero F."/>
            <person name="John U."/>
            <person name="Schleicher M."/>
            <person name="Eichinger L."/>
            <person name="Platzer M."/>
            <person name="Noegel A.A."/>
            <person name="Schaap P."/>
            <person name="Gloeckner G."/>
        </authorList>
    </citation>
    <scope>NUCLEOTIDE SEQUENCE [LARGE SCALE GENOMIC DNA]</scope>
    <source>
        <strain evidence="3">SH3</strain>
    </source>
</reference>
<dbReference type="PANTHER" id="PTHR33576">
    <property type="entry name" value="CARBOHYDRATE BINDING DOMAIN-CONTAINING PROTEIN-RELATED"/>
    <property type="match status" value="1"/>
</dbReference>
<keyword evidence="1" id="KW-1133">Transmembrane helix</keyword>
<dbReference type="InterPro" id="IPR021837">
    <property type="entry name" value="CfaA/B/C"/>
</dbReference>
<dbReference type="GeneID" id="14874235"/>
<dbReference type="RefSeq" id="XP_004360139.1">
    <property type="nucleotide sequence ID" value="XM_004360082.1"/>
</dbReference>
<protein>
    <submittedName>
        <fullName evidence="2">Uncharacterized protein</fullName>
    </submittedName>
</protein>
<keyword evidence="3" id="KW-1185">Reference proteome</keyword>
<keyword evidence="1" id="KW-0472">Membrane</keyword>
<evidence type="ECO:0000313" key="2">
    <source>
        <dbReference type="EMBL" id="EGG22288.1"/>
    </source>
</evidence>
<dbReference type="KEGG" id="dfa:DFA_04406"/>
<dbReference type="OrthoDB" id="22912at2759"/>
<evidence type="ECO:0000256" key="1">
    <source>
        <dbReference type="SAM" id="Phobius"/>
    </source>
</evidence>
<proteinExistence type="predicted"/>
<dbReference type="Proteomes" id="UP000007797">
    <property type="component" value="Unassembled WGS sequence"/>
</dbReference>